<dbReference type="Proteomes" id="UP000016922">
    <property type="component" value="Unassembled WGS sequence"/>
</dbReference>
<dbReference type="InterPro" id="IPR001128">
    <property type="entry name" value="Cyt_P450"/>
</dbReference>
<dbReference type="OMA" id="MHPGVAM"/>
<dbReference type="PRINTS" id="PR00463">
    <property type="entry name" value="EP450I"/>
</dbReference>
<dbReference type="GO" id="GO:0020037">
    <property type="term" value="F:heme binding"/>
    <property type="evidence" value="ECO:0007669"/>
    <property type="project" value="InterPro"/>
</dbReference>
<keyword evidence="4 5" id="KW-0349">Heme</keyword>
<dbReference type="PRINTS" id="PR00385">
    <property type="entry name" value="P450"/>
</dbReference>
<dbReference type="SUPFAM" id="SSF48264">
    <property type="entry name" value="Cytochrome P450"/>
    <property type="match status" value="1"/>
</dbReference>
<dbReference type="Pfam" id="PF00067">
    <property type="entry name" value="p450"/>
    <property type="match status" value="1"/>
</dbReference>
<proteinExistence type="inferred from homology"/>
<reference evidence="6 7" key="1">
    <citation type="journal article" date="2013" name="BMC Genomics">
        <title>Genomics-driven discovery of the pneumocandin biosynthetic gene cluster in the fungus Glarea lozoyensis.</title>
        <authorList>
            <person name="Chen L."/>
            <person name="Yue Q."/>
            <person name="Zhang X."/>
            <person name="Xiang M."/>
            <person name="Wang C."/>
            <person name="Li S."/>
            <person name="Che Y."/>
            <person name="Ortiz-Lopez F.J."/>
            <person name="Bills G.F."/>
            <person name="Liu X."/>
            <person name="An Z."/>
        </authorList>
    </citation>
    <scope>NUCLEOTIDE SEQUENCE [LARGE SCALE GENOMIC DNA]</scope>
    <source>
        <strain evidence="7">ATCC 20868 / MF5171</strain>
    </source>
</reference>
<dbReference type="PANTHER" id="PTHR24305:SF180">
    <property type="entry name" value="P450, PUTATIVE (EUROFUNG)-RELATED"/>
    <property type="match status" value="1"/>
</dbReference>
<dbReference type="AlphaFoldDB" id="S3CWT9"/>
<dbReference type="KEGG" id="glz:GLAREA_12848"/>
<evidence type="ECO:0000256" key="5">
    <source>
        <dbReference type="RuleBase" id="RU000461"/>
    </source>
</evidence>
<dbReference type="GO" id="GO:0005506">
    <property type="term" value="F:iron ion binding"/>
    <property type="evidence" value="ECO:0007669"/>
    <property type="project" value="InterPro"/>
</dbReference>
<dbReference type="PANTHER" id="PTHR24305">
    <property type="entry name" value="CYTOCHROME P450"/>
    <property type="match status" value="1"/>
</dbReference>
<dbReference type="InterPro" id="IPR050121">
    <property type="entry name" value="Cytochrome_P450_monoxygenase"/>
</dbReference>
<dbReference type="HOGENOM" id="CLU_001570_14_0_1"/>
<evidence type="ECO:0000256" key="1">
    <source>
        <dbReference type="ARBA" id="ARBA00001971"/>
    </source>
</evidence>
<evidence type="ECO:0000313" key="6">
    <source>
        <dbReference type="EMBL" id="EPE30125.1"/>
    </source>
</evidence>
<gene>
    <name evidence="6" type="ORF">GLAREA_12848</name>
</gene>
<dbReference type="OrthoDB" id="3934656at2759"/>
<keyword evidence="5" id="KW-0503">Monooxygenase</keyword>
<dbReference type="InterPro" id="IPR002401">
    <property type="entry name" value="Cyt_P450_E_grp-I"/>
</dbReference>
<evidence type="ECO:0000313" key="7">
    <source>
        <dbReference type="Proteomes" id="UP000016922"/>
    </source>
</evidence>
<name>S3CWT9_GLAL2</name>
<dbReference type="eggNOG" id="KOG0158">
    <property type="taxonomic scope" value="Eukaryota"/>
</dbReference>
<feature type="binding site" description="axial binding residue" evidence="4">
    <location>
        <position position="343"/>
    </location>
    <ligand>
        <name>heme</name>
        <dbReference type="ChEBI" id="CHEBI:30413"/>
    </ligand>
    <ligandPart>
        <name>Fe</name>
        <dbReference type="ChEBI" id="CHEBI:18248"/>
    </ligandPart>
</feature>
<dbReference type="InterPro" id="IPR017972">
    <property type="entry name" value="Cyt_P450_CS"/>
</dbReference>
<dbReference type="GO" id="GO:0004497">
    <property type="term" value="F:monooxygenase activity"/>
    <property type="evidence" value="ECO:0007669"/>
    <property type="project" value="UniProtKB-KW"/>
</dbReference>
<dbReference type="Gene3D" id="1.10.630.10">
    <property type="entry name" value="Cytochrome P450"/>
    <property type="match status" value="1"/>
</dbReference>
<organism evidence="6 7">
    <name type="scientific">Glarea lozoyensis (strain ATCC 20868 / MF5171)</name>
    <dbReference type="NCBI Taxonomy" id="1116229"/>
    <lineage>
        <taxon>Eukaryota</taxon>
        <taxon>Fungi</taxon>
        <taxon>Dikarya</taxon>
        <taxon>Ascomycota</taxon>
        <taxon>Pezizomycotina</taxon>
        <taxon>Leotiomycetes</taxon>
        <taxon>Helotiales</taxon>
        <taxon>Helotiaceae</taxon>
        <taxon>Glarea</taxon>
    </lineage>
</organism>
<comment type="cofactor">
    <cofactor evidence="1 4">
        <name>heme</name>
        <dbReference type="ChEBI" id="CHEBI:30413"/>
    </cofactor>
</comment>
<dbReference type="EMBL" id="KE145365">
    <property type="protein sequence ID" value="EPE30125.1"/>
    <property type="molecule type" value="Genomic_DNA"/>
</dbReference>
<dbReference type="CDD" id="cd11060">
    <property type="entry name" value="CYP57A1-like"/>
    <property type="match status" value="1"/>
</dbReference>
<keyword evidence="7" id="KW-1185">Reference proteome</keyword>
<dbReference type="GeneID" id="19471888"/>
<keyword evidence="2 4" id="KW-0479">Metal-binding</keyword>
<dbReference type="PROSITE" id="PS00086">
    <property type="entry name" value="CYTOCHROME_P450"/>
    <property type="match status" value="1"/>
</dbReference>
<dbReference type="GO" id="GO:0016705">
    <property type="term" value="F:oxidoreductase activity, acting on paired donors, with incorporation or reduction of molecular oxygen"/>
    <property type="evidence" value="ECO:0007669"/>
    <property type="project" value="InterPro"/>
</dbReference>
<dbReference type="RefSeq" id="XP_008082802.1">
    <property type="nucleotide sequence ID" value="XM_008084611.1"/>
</dbReference>
<evidence type="ECO:0000256" key="3">
    <source>
        <dbReference type="ARBA" id="ARBA00023004"/>
    </source>
</evidence>
<evidence type="ECO:0000256" key="2">
    <source>
        <dbReference type="ARBA" id="ARBA00022723"/>
    </source>
</evidence>
<dbReference type="STRING" id="1116229.S3CWT9"/>
<protein>
    <submittedName>
        <fullName evidence="6">Cytochrome P450</fullName>
    </submittedName>
</protein>
<sequence>MGNRTISDVFSARDKEDHSMKRNIIINFYKLSSILRSEYLVDETINALCEQIEPRFIDGPNADSVCELDKWLYFYAWEIVGQLSLSKPMGFTKAGADHSGMMDTAEKAMDYFAVVGQIPALDKILAKNPLFSVGPPSWEAATRFCFQHTMARQQDVDQKSSEKRDMLDNFLELKKTVGLDDYGVVGSLMVNIVAGADTVGILSRAIVYHVLKNANILAKLRDELDNANLQTPISFATATKLPYLEAIILESCRMHPGVTLLLERVVPEPGLQLPNGTFLPPGTKVGMNAWVVHQNKAVFGQDAASFGPERWLQQDWENDQEFAGRLANMKRSDLTFGAGKRSCLGKDVAMLETYKLITTLFLKYDIYLVDPHKEWEIQNSWFIRQSGIDVRFRRRIPS</sequence>
<accession>S3CWT9</accession>
<keyword evidence="5" id="KW-0560">Oxidoreductase</keyword>
<evidence type="ECO:0000256" key="4">
    <source>
        <dbReference type="PIRSR" id="PIRSR602401-1"/>
    </source>
</evidence>
<comment type="similarity">
    <text evidence="5">Belongs to the cytochrome P450 family.</text>
</comment>
<dbReference type="InterPro" id="IPR036396">
    <property type="entry name" value="Cyt_P450_sf"/>
</dbReference>
<keyword evidence="3 4" id="KW-0408">Iron</keyword>